<dbReference type="Pfam" id="PF10099">
    <property type="entry name" value="RskA_C"/>
    <property type="match status" value="1"/>
</dbReference>
<organism evidence="6 7">
    <name type="scientific">Serinibacter arcticus</name>
    <dbReference type="NCBI Taxonomy" id="1655435"/>
    <lineage>
        <taxon>Bacteria</taxon>
        <taxon>Bacillati</taxon>
        <taxon>Actinomycetota</taxon>
        <taxon>Actinomycetes</taxon>
        <taxon>Micrococcales</taxon>
        <taxon>Beutenbergiaceae</taxon>
        <taxon>Serinibacter</taxon>
    </lineage>
</organism>
<keyword evidence="4" id="KW-0472">Membrane</keyword>
<dbReference type="InterPro" id="IPR018764">
    <property type="entry name" value="RskA_C"/>
</dbReference>
<keyword evidence="4" id="KW-1133">Transmembrane helix</keyword>
<feature type="domain" description="Anti-sigma K factor RskA C-terminal" evidence="5">
    <location>
        <begin position="113"/>
        <end position="237"/>
    </location>
</feature>
<keyword evidence="7" id="KW-1185">Reference proteome</keyword>
<gene>
    <name evidence="6" type="ORF">C8046_11475</name>
</gene>
<feature type="transmembrane region" description="Helical" evidence="4">
    <location>
        <begin position="109"/>
        <end position="131"/>
    </location>
</feature>
<comment type="caution">
    <text evidence="6">The sequence shown here is derived from an EMBL/GenBank/DDBJ whole genome shotgun (WGS) entry which is preliminary data.</text>
</comment>
<dbReference type="EMBL" id="PYHR01000002">
    <property type="protein sequence ID" value="PWD51176.1"/>
    <property type="molecule type" value="Genomic_DNA"/>
</dbReference>
<evidence type="ECO:0000259" key="5">
    <source>
        <dbReference type="Pfam" id="PF10099"/>
    </source>
</evidence>
<dbReference type="RefSeq" id="WP_109229557.1">
    <property type="nucleotide sequence ID" value="NZ_PYHR01000002.1"/>
</dbReference>
<keyword evidence="2" id="KW-0804">Transcription</keyword>
<evidence type="ECO:0000256" key="4">
    <source>
        <dbReference type="SAM" id="Phobius"/>
    </source>
</evidence>
<sequence length="246" mass="25227">MPHSDPEDLALVALGEAPSPTDAEHLDICELCRAELASLTDVVDGARVVAPLVAPPARVWDRIAAQIADESDGAPELSPAPAAPVARPDDARPLPAPVPLDARRRRARLPLLVAASAAAGAAVVLGVQAVLPDPTPAVVQLASASLEPLPGWDASGSAVLEEVDGGPVLRVDLPDDVPNEGYREVWLISTDLQRLVSLGVLTGDAGSFDLPPGIDVADFAIVDISDEPVNGDPAHSGASIVRGQLA</sequence>
<protein>
    <submittedName>
        <fullName evidence="6">Anti-sigma factor</fullName>
    </submittedName>
</protein>
<feature type="region of interest" description="Disordered" evidence="3">
    <location>
        <begin position="70"/>
        <end position="97"/>
    </location>
</feature>
<proteinExistence type="predicted"/>
<dbReference type="GO" id="GO:0005886">
    <property type="term" value="C:plasma membrane"/>
    <property type="evidence" value="ECO:0007669"/>
    <property type="project" value="InterPro"/>
</dbReference>
<dbReference type="Proteomes" id="UP000245166">
    <property type="component" value="Unassembled WGS sequence"/>
</dbReference>
<evidence type="ECO:0000256" key="3">
    <source>
        <dbReference type="SAM" id="MobiDB-lite"/>
    </source>
</evidence>
<keyword evidence="4" id="KW-0812">Transmembrane</keyword>
<reference evidence="6 7" key="1">
    <citation type="submission" date="2018-03" db="EMBL/GenBank/DDBJ databases">
        <title>Genome assembly of novel Miniimonas species PCH200.</title>
        <authorList>
            <person name="Thakur V."/>
            <person name="Kumar V."/>
            <person name="Singh D."/>
        </authorList>
    </citation>
    <scope>NUCLEOTIDE SEQUENCE [LARGE SCALE GENOMIC DNA]</scope>
    <source>
        <strain evidence="6 7">PCH200</strain>
    </source>
</reference>
<evidence type="ECO:0000313" key="6">
    <source>
        <dbReference type="EMBL" id="PWD51176.1"/>
    </source>
</evidence>
<evidence type="ECO:0000256" key="1">
    <source>
        <dbReference type="ARBA" id="ARBA00023015"/>
    </source>
</evidence>
<evidence type="ECO:0000313" key="7">
    <source>
        <dbReference type="Proteomes" id="UP000245166"/>
    </source>
</evidence>
<dbReference type="OrthoDB" id="4328740at2"/>
<accession>A0A2U1ZW10</accession>
<evidence type="ECO:0000256" key="2">
    <source>
        <dbReference type="ARBA" id="ARBA00023163"/>
    </source>
</evidence>
<dbReference type="AlphaFoldDB" id="A0A2U1ZW10"/>
<keyword evidence="1" id="KW-0805">Transcription regulation</keyword>
<dbReference type="Gene3D" id="1.10.10.1320">
    <property type="entry name" value="Anti-sigma factor, zinc-finger domain"/>
    <property type="match status" value="1"/>
</dbReference>
<dbReference type="InterPro" id="IPR041916">
    <property type="entry name" value="Anti_sigma_zinc_sf"/>
</dbReference>
<name>A0A2U1ZW10_9MICO</name>